<evidence type="ECO:0000313" key="1">
    <source>
        <dbReference type="EMBL" id="SPD29614.1"/>
    </source>
</evidence>
<proteinExistence type="predicted"/>
<sequence>MDRLEPPNLCEQVLLHDSMRAPAGGLDSADQLHRFLVELNGLSSLHGWRLDLADQLRRFLVELNRLELASQLVLGSGRSAPSVPGGAQSA</sequence>
<gene>
    <name evidence="1" type="ORF">FSB_LOCUS57496</name>
</gene>
<dbReference type="AlphaFoldDB" id="A0A2N9IZ67"/>
<protein>
    <submittedName>
        <fullName evidence="1">Uncharacterized protein</fullName>
    </submittedName>
</protein>
<reference evidence="1" key="1">
    <citation type="submission" date="2018-02" db="EMBL/GenBank/DDBJ databases">
        <authorList>
            <person name="Cohen D.B."/>
            <person name="Kent A.D."/>
        </authorList>
    </citation>
    <scope>NUCLEOTIDE SEQUENCE</scope>
</reference>
<accession>A0A2N9IZ67</accession>
<dbReference type="EMBL" id="OIVN01006278">
    <property type="protein sequence ID" value="SPD29614.1"/>
    <property type="molecule type" value="Genomic_DNA"/>
</dbReference>
<name>A0A2N9IZ67_FAGSY</name>
<organism evidence="1">
    <name type="scientific">Fagus sylvatica</name>
    <name type="common">Beechnut</name>
    <dbReference type="NCBI Taxonomy" id="28930"/>
    <lineage>
        <taxon>Eukaryota</taxon>
        <taxon>Viridiplantae</taxon>
        <taxon>Streptophyta</taxon>
        <taxon>Embryophyta</taxon>
        <taxon>Tracheophyta</taxon>
        <taxon>Spermatophyta</taxon>
        <taxon>Magnoliopsida</taxon>
        <taxon>eudicotyledons</taxon>
        <taxon>Gunneridae</taxon>
        <taxon>Pentapetalae</taxon>
        <taxon>rosids</taxon>
        <taxon>fabids</taxon>
        <taxon>Fagales</taxon>
        <taxon>Fagaceae</taxon>
        <taxon>Fagus</taxon>
    </lineage>
</organism>